<dbReference type="PANTHER" id="PTHR33508">
    <property type="entry name" value="UPF0056 MEMBRANE PROTEIN YHCE"/>
    <property type="match status" value="1"/>
</dbReference>
<evidence type="ECO:0000313" key="9">
    <source>
        <dbReference type="Proteomes" id="UP000075398"/>
    </source>
</evidence>
<sequence>MVAFAFFVYAFTSIFVIVNPIGAMFTFMSLTADKDHKERIKLGARSVFIGCLLAVIFAISGEIILRFFGVTVDSLRVAGGIILFKVALDMVYAKTSRESFTEEERKDAKDREDISVFPVAMPLLTGPGTITTVIVIIRSVTTVELKAVAILAILATFAITFLMFRFSSPLSKILGVTVTLVFTRIMGLLLGAIAINFLATGIRNIFVAML</sequence>
<keyword evidence="5 7" id="KW-1133">Transmembrane helix</keyword>
<keyword evidence="6 7" id="KW-0472">Membrane</keyword>
<feature type="transmembrane region" description="Helical" evidence="7">
    <location>
        <begin position="114"/>
        <end position="141"/>
    </location>
</feature>
<evidence type="ECO:0000256" key="6">
    <source>
        <dbReference type="ARBA" id="ARBA00023136"/>
    </source>
</evidence>
<protein>
    <recommendedName>
        <fullName evidence="7">UPF0056 membrane protein</fullName>
    </recommendedName>
</protein>
<evidence type="ECO:0000256" key="3">
    <source>
        <dbReference type="ARBA" id="ARBA00022475"/>
    </source>
</evidence>
<evidence type="ECO:0000313" key="8">
    <source>
        <dbReference type="EMBL" id="KYC48807.1"/>
    </source>
</evidence>
<evidence type="ECO:0000256" key="1">
    <source>
        <dbReference type="ARBA" id="ARBA00004651"/>
    </source>
</evidence>
<name>A0A150IUX9_9EURY</name>
<evidence type="ECO:0000256" key="2">
    <source>
        <dbReference type="ARBA" id="ARBA00009784"/>
    </source>
</evidence>
<keyword evidence="3" id="KW-1003">Cell membrane</keyword>
<keyword evidence="4 7" id="KW-0812">Transmembrane</keyword>
<evidence type="ECO:0000256" key="5">
    <source>
        <dbReference type="ARBA" id="ARBA00022989"/>
    </source>
</evidence>
<dbReference type="NCBIfam" id="TIGR00427">
    <property type="entry name" value="NAAT family transporter"/>
    <property type="match status" value="1"/>
</dbReference>
<dbReference type="Pfam" id="PF01914">
    <property type="entry name" value="MarC"/>
    <property type="match status" value="1"/>
</dbReference>
<dbReference type="EMBL" id="LNGC01000126">
    <property type="protein sequence ID" value="KYC48807.1"/>
    <property type="molecule type" value="Genomic_DNA"/>
</dbReference>
<reference evidence="8 9" key="1">
    <citation type="journal article" date="2016" name="ISME J.">
        <title>Chasing the elusive Euryarchaeota class WSA2: genomes reveal a uniquely fastidious methyl-reducing methanogen.</title>
        <authorList>
            <person name="Nobu M.K."/>
            <person name="Narihiro T."/>
            <person name="Kuroda K."/>
            <person name="Mei R."/>
            <person name="Liu W.T."/>
        </authorList>
    </citation>
    <scope>NUCLEOTIDE SEQUENCE [LARGE SCALE GENOMIC DNA]</scope>
    <source>
        <strain evidence="8">U1lsi0528_Bin055</strain>
    </source>
</reference>
<feature type="transmembrane region" description="Helical" evidence="7">
    <location>
        <begin position="6"/>
        <end position="27"/>
    </location>
</feature>
<evidence type="ECO:0000256" key="7">
    <source>
        <dbReference type="RuleBase" id="RU362048"/>
    </source>
</evidence>
<dbReference type="GO" id="GO:0005886">
    <property type="term" value="C:plasma membrane"/>
    <property type="evidence" value="ECO:0007669"/>
    <property type="project" value="UniProtKB-SubCell"/>
</dbReference>
<dbReference type="AlphaFoldDB" id="A0A150IUX9"/>
<feature type="transmembrane region" description="Helical" evidence="7">
    <location>
        <begin position="173"/>
        <end position="199"/>
    </location>
</feature>
<organism evidence="8 9">
    <name type="scientific">Candidatus Methanofastidiosum methylothiophilum</name>
    <dbReference type="NCBI Taxonomy" id="1705564"/>
    <lineage>
        <taxon>Archaea</taxon>
        <taxon>Methanobacteriati</taxon>
        <taxon>Methanobacteriota</taxon>
        <taxon>Stenosarchaea group</taxon>
        <taxon>Candidatus Methanofastidiosia</taxon>
        <taxon>Candidatus Methanofastidiosales</taxon>
        <taxon>Candidatus Methanofastidiosaceae</taxon>
        <taxon>Candidatus Methanofastidiosum</taxon>
    </lineage>
</organism>
<comment type="subcellular location">
    <subcellularLocation>
        <location evidence="1 7">Cell membrane</location>
        <topology evidence="1 7">Multi-pass membrane protein</topology>
    </subcellularLocation>
</comment>
<gene>
    <name evidence="8" type="ORF">AMQ22_01848</name>
</gene>
<comment type="similarity">
    <text evidence="2 7">Belongs to the UPF0056 (MarC) family.</text>
</comment>
<dbReference type="Proteomes" id="UP000075398">
    <property type="component" value="Unassembled WGS sequence"/>
</dbReference>
<feature type="transmembrane region" description="Helical" evidence="7">
    <location>
        <begin position="47"/>
        <end position="68"/>
    </location>
</feature>
<accession>A0A150IUX9</accession>
<dbReference type="InterPro" id="IPR002771">
    <property type="entry name" value="Multi_antbiot-R_MarC"/>
</dbReference>
<feature type="transmembrane region" description="Helical" evidence="7">
    <location>
        <begin position="147"/>
        <end position="166"/>
    </location>
</feature>
<proteinExistence type="inferred from homology"/>
<comment type="caution">
    <text evidence="7">Lacks conserved residue(s) required for the propagation of feature annotation.</text>
</comment>
<evidence type="ECO:0000256" key="4">
    <source>
        <dbReference type="ARBA" id="ARBA00022692"/>
    </source>
</evidence>
<comment type="caution">
    <text evidence="8">The sequence shown here is derived from an EMBL/GenBank/DDBJ whole genome shotgun (WGS) entry which is preliminary data.</text>
</comment>
<dbReference type="PANTHER" id="PTHR33508:SF1">
    <property type="entry name" value="UPF0056 MEMBRANE PROTEIN YHCE"/>
    <property type="match status" value="1"/>
</dbReference>